<comment type="function">
    <text evidence="13">Bifunctional enzyme that catalyzes the formation of 4-diphosphocytidyl-2-C-methyl-D-erythritol from CTP and 2-C-methyl-D-erythritol 4-phosphate (MEP) (IspD), and catalyzes the conversion of 4-diphosphocytidyl-2-C-methyl-D-erythritol 2-phosphate (CDP-ME2P) to 2-C-methyl-D-erythritol 2,4-cyclodiphosphate (ME-CPP) with a corresponding release of cytidine 5-monophosphate (CMP) (IspF).</text>
</comment>
<dbReference type="PANTHER" id="PTHR43181:SF1">
    <property type="entry name" value="2-C-METHYL-D-ERYTHRITOL 2,4-CYCLODIPHOSPHATE SYNTHASE, CHLOROPLASTIC"/>
    <property type="match status" value="1"/>
</dbReference>
<evidence type="ECO:0000259" key="14">
    <source>
        <dbReference type="Pfam" id="PF02542"/>
    </source>
</evidence>
<evidence type="ECO:0000256" key="2">
    <source>
        <dbReference type="ARBA" id="ARBA00001282"/>
    </source>
</evidence>
<dbReference type="HAMAP" id="MF_00108">
    <property type="entry name" value="IspD"/>
    <property type="match status" value="1"/>
</dbReference>
<feature type="site" description="Transition state stabilizer" evidence="13">
    <location>
        <position position="17"/>
    </location>
</feature>
<keyword evidence="9 13" id="KW-0479">Metal-binding</keyword>
<feature type="binding site" evidence="13">
    <location>
        <begin position="272"/>
        <end position="273"/>
    </location>
    <ligand>
        <name>4-CDP-2-C-methyl-D-erythritol 2-phosphate</name>
        <dbReference type="ChEBI" id="CHEBI:57919"/>
    </ligand>
</feature>
<dbReference type="GO" id="GO:0046872">
    <property type="term" value="F:metal ion binding"/>
    <property type="evidence" value="ECO:0007669"/>
    <property type="project" value="UniProtKB-KW"/>
</dbReference>
<keyword evidence="7 13" id="KW-0808">Transferase</keyword>
<dbReference type="HAMAP" id="MF_00107">
    <property type="entry name" value="IspF"/>
    <property type="match status" value="1"/>
</dbReference>
<dbReference type="SUPFAM" id="SSF69765">
    <property type="entry name" value="IpsF-like"/>
    <property type="match status" value="1"/>
</dbReference>
<dbReference type="PANTHER" id="PTHR43181">
    <property type="entry name" value="2-C-METHYL-D-ERYTHRITOL 2,4-CYCLODIPHOSPHATE SYNTHASE, CHLOROPLASTIC"/>
    <property type="match status" value="1"/>
</dbReference>
<comment type="pathway">
    <text evidence="5 13">Isoprenoid biosynthesis; isopentenyl diphosphate biosynthesis via DXP pathway; isopentenyl diphosphate from 1-deoxy-D-xylulose 5-phosphate: step 2/6.</text>
</comment>
<evidence type="ECO:0000256" key="1">
    <source>
        <dbReference type="ARBA" id="ARBA00000200"/>
    </source>
</evidence>
<feature type="site" description="Positions MEP for the nucleophilic attack" evidence="13">
    <location>
        <position position="221"/>
    </location>
</feature>
<dbReference type="FunFam" id="3.90.550.10:FF:000003">
    <property type="entry name" value="2-C-methyl-D-erythritol 4-phosphate cytidylyltransferase"/>
    <property type="match status" value="1"/>
</dbReference>
<comment type="catalytic activity">
    <reaction evidence="2 13">
        <text>2-C-methyl-D-erythritol 4-phosphate + CTP + H(+) = 4-CDP-2-C-methyl-D-erythritol + diphosphate</text>
        <dbReference type="Rhea" id="RHEA:13429"/>
        <dbReference type="ChEBI" id="CHEBI:15378"/>
        <dbReference type="ChEBI" id="CHEBI:33019"/>
        <dbReference type="ChEBI" id="CHEBI:37563"/>
        <dbReference type="ChEBI" id="CHEBI:57823"/>
        <dbReference type="ChEBI" id="CHEBI:58262"/>
        <dbReference type="EC" id="2.7.7.60"/>
    </reaction>
</comment>
<feature type="region of interest" description="2-C-methyl-D-erythritol 2,4-cyclodiphosphate synthase" evidence="13">
    <location>
        <begin position="240"/>
        <end position="397"/>
    </location>
</feature>
<dbReference type="HAMAP" id="MF_01520">
    <property type="entry name" value="IspDF"/>
    <property type="match status" value="1"/>
</dbReference>
<evidence type="ECO:0000256" key="11">
    <source>
        <dbReference type="ARBA" id="ARBA00023239"/>
    </source>
</evidence>
<dbReference type="InterPro" id="IPR026596">
    <property type="entry name" value="IspD/F"/>
</dbReference>
<dbReference type="Gene3D" id="3.30.1330.50">
    <property type="entry name" value="2-C-methyl-D-erythritol 2,4-cyclodiphosphate synthase"/>
    <property type="match status" value="1"/>
</dbReference>
<comment type="similarity">
    <text evidence="13">In the C-terminal section; belongs to the IspF family.</text>
</comment>
<keyword evidence="8 13" id="KW-0548">Nucleotidyltransferase</keyword>
<protein>
    <recommendedName>
        <fullName evidence="13">Bifunctional enzyme IspD/IspF</fullName>
    </recommendedName>
    <domain>
        <recommendedName>
            <fullName evidence="13">2-C-methyl-D-erythritol 4-phosphate cytidylyltransferase</fullName>
            <ecNumber evidence="13">2.7.7.60</ecNumber>
        </recommendedName>
        <alternativeName>
            <fullName evidence="13">4-diphosphocytidyl-2C-methyl-D-erythritol synthase</fullName>
        </alternativeName>
        <alternativeName>
            <fullName evidence="13">MEP cytidylyltransferase</fullName>
            <shortName evidence="13">MCT</shortName>
        </alternativeName>
    </domain>
    <domain>
        <recommendedName>
            <fullName evidence="13">2-C-methyl-D-erythritol 2,4-cyclodiphosphate synthase</fullName>
            <shortName evidence="13">MECDP-synthase</shortName>
            <shortName evidence="13">MECPP-synthase</shortName>
            <shortName evidence="13">MECPS</shortName>
            <ecNumber evidence="13">4.6.1.12</ecNumber>
        </recommendedName>
    </domain>
</protein>
<keyword evidence="12 13" id="KW-0511">Multifunctional enzyme</keyword>
<evidence type="ECO:0000256" key="3">
    <source>
        <dbReference type="ARBA" id="ARBA00001968"/>
    </source>
</evidence>
<keyword evidence="11 13" id="KW-0456">Lyase</keyword>
<dbReference type="NCBIfam" id="TIGR00453">
    <property type="entry name" value="ispD"/>
    <property type="match status" value="1"/>
</dbReference>
<proteinExistence type="inferred from homology"/>
<dbReference type="InterPro" id="IPR029044">
    <property type="entry name" value="Nucleotide-diphossugar_trans"/>
</dbReference>
<feature type="site" description="Transition state stabilizer" evidence="13">
    <location>
        <position position="272"/>
    </location>
</feature>
<accession>A0A921DS25</accession>
<feature type="binding site" evidence="13">
    <location>
        <position position="280"/>
    </location>
    <ligand>
        <name>a divalent metal cation</name>
        <dbReference type="ChEBI" id="CHEBI:60240"/>
    </ligand>
</feature>
<dbReference type="Pfam" id="PF02542">
    <property type="entry name" value="YgbB"/>
    <property type="match status" value="1"/>
</dbReference>
<name>A0A921DS25_9BACT</name>
<dbReference type="GO" id="GO:0019288">
    <property type="term" value="P:isopentenyl diphosphate biosynthetic process, methylerythritol 4-phosphate pathway"/>
    <property type="evidence" value="ECO:0007669"/>
    <property type="project" value="UniProtKB-UniRule"/>
</dbReference>
<reference evidence="15" key="2">
    <citation type="submission" date="2021-09" db="EMBL/GenBank/DDBJ databases">
        <authorList>
            <person name="Gilroy R."/>
        </authorList>
    </citation>
    <scope>NUCLEOTIDE SEQUENCE</scope>
    <source>
        <strain evidence="15">ChiGjej2B2-19336</strain>
    </source>
</reference>
<comment type="similarity">
    <text evidence="13">In the N-terminal section; belongs to the IspD/TarI cytidylyltransferase family. IspD subfamily.</text>
</comment>
<dbReference type="Pfam" id="PF01128">
    <property type="entry name" value="IspD"/>
    <property type="match status" value="1"/>
</dbReference>
<evidence type="ECO:0000256" key="6">
    <source>
        <dbReference type="ARBA" id="ARBA00009789"/>
    </source>
</evidence>
<dbReference type="InterPro" id="IPR018294">
    <property type="entry name" value="ISPD_synthase_CS"/>
</dbReference>
<evidence type="ECO:0000256" key="4">
    <source>
        <dbReference type="ARBA" id="ARBA00004709"/>
    </source>
</evidence>
<dbReference type="NCBIfam" id="TIGR00151">
    <property type="entry name" value="ispF"/>
    <property type="match status" value="1"/>
</dbReference>
<evidence type="ECO:0000313" key="16">
    <source>
        <dbReference type="Proteomes" id="UP000698963"/>
    </source>
</evidence>
<reference evidence="15" key="1">
    <citation type="journal article" date="2021" name="PeerJ">
        <title>Extensive microbial diversity within the chicken gut microbiome revealed by metagenomics and culture.</title>
        <authorList>
            <person name="Gilroy R."/>
            <person name="Ravi A."/>
            <person name="Getino M."/>
            <person name="Pursley I."/>
            <person name="Horton D.L."/>
            <person name="Alikhan N.F."/>
            <person name="Baker D."/>
            <person name="Gharbi K."/>
            <person name="Hall N."/>
            <person name="Watson M."/>
            <person name="Adriaenssens E.M."/>
            <person name="Foster-Nyarko E."/>
            <person name="Jarju S."/>
            <person name="Secka A."/>
            <person name="Antonio M."/>
            <person name="Oren A."/>
            <person name="Chaudhuri R.R."/>
            <person name="La Ragione R."/>
            <person name="Hildebrand F."/>
            <person name="Pallen M.J."/>
        </authorList>
    </citation>
    <scope>NUCLEOTIDE SEQUENCE</scope>
    <source>
        <strain evidence="15">ChiGjej2B2-19336</strain>
    </source>
</reference>
<feature type="site" description="Transition state stabilizer" evidence="13">
    <location>
        <position position="371"/>
    </location>
</feature>
<comment type="cofactor">
    <cofactor evidence="3 13">
        <name>a divalent metal cation</name>
        <dbReference type="ChEBI" id="CHEBI:60240"/>
    </cofactor>
</comment>
<evidence type="ECO:0000256" key="8">
    <source>
        <dbReference type="ARBA" id="ARBA00022695"/>
    </source>
</evidence>
<feature type="binding site" evidence="13">
    <location>
        <begin position="294"/>
        <end position="296"/>
    </location>
    <ligand>
        <name>4-CDP-2-C-methyl-D-erythritol 2-phosphate</name>
        <dbReference type="ChEBI" id="CHEBI:57919"/>
    </ligand>
</feature>
<dbReference type="AlphaFoldDB" id="A0A921DS25"/>
<comment type="caution">
    <text evidence="13">Lacks conserved residue(s) required for the propagation of feature annotation.</text>
</comment>
<feature type="binding site" evidence="13">
    <location>
        <begin position="299"/>
        <end position="303"/>
    </location>
    <ligand>
        <name>4-CDP-2-C-methyl-D-erythritol 2-phosphate</name>
        <dbReference type="ChEBI" id="CHEBI:57919"/>
    </ligand>
</feature>
<gene>
    <name evidence="15" type="primary">ispD</name>
    <name evidence="13" type="synonym">ispDF</name>
    <name evidence="15" type="ORF">K8W16_08730</name>
</gene>
<dbReference type="InterPro" id="IPR001228">
    <property type="entry name" value="IspD"/>
</dbReference>
<dbReference type="GO" id="GO:0016114">
    <property type="term" value="P:terpenoid biosynthetic process"/>
    <property type="evidence" value="ECO:0007669"/>
    <property type="project" value="InterPro"/>
</dbReference>
<evidence type="ECO:0000313" key="15">
    <source>
        <dbReference type="EMBL" id="HJD97713.1"/>
    </source>
</evidence>
<dbReference type="CDD" id="cd02516">
    <property type="entry name" value="CDP-ME_synthetase"/>
    <property type="match status" value="1"/>
</dbReference>
<comment type="similarity">
    <text evidence="6">Belongs to the IspD/TarI cytidylyltransferase family. IspD subfamily.</text>
</comment>
<feature type="binding site" evidence="13">
    <location>
        <position position="377"/>
    </location>
    <ligand>
        <name>4-CDP-2-C-methyl-D-erythritol 2-phosphate</name>
        <dbReference type="ChEBI" id="CHEBI:57919"/>
    </ligand>
</feature>
<dbReference type="SUPFAM" id="SSF53448">
    <property type="entry name" value="Nucleotide-diphospho-sugar transferases"/>
    <property type="match status" value="1"/>
</dbReference>
<dbReference type="EC" id="4.6.1.12" evidence="13"/>
<feature type="binding site" evidence="13">
    <location>
        <position position="248"/>
    </location>
    <ligand>
        <name>a divalent metal cation</name>
        <dbReference type="ChEBI" id="CHEBI:60240"/>
    </ligand>
</feature>
<comment type="caution">
    <text evidence="15">The sequence shown here is derived from an EMBL/GenBank/DDBJ whole genome shotgun (WGS) entry which is preliminary data.</text>
</comment>
<dbReference type="GO" id="GO:0008685">
    <property type="term" value="F:2-C-methyl-D-erythritol 2,4-cyclodiphosphate synthase activity"/>
    <property type="evidence" value="ECO:0007669"/>
    <property type="project" value="UniProtKB-UniRule"/>
</dbReference>
<evidence type="ECO:0000256" key="10">
    <source>
        <dbReference type="ARBA" id="ARBA00023229"/>
    </source>
</evidence>
<dbReference type="PROSITE" id="PS01295">
    <property type="entry name" value="ISPD"/>
    <property type="match status" value="1"/>
</dbReference>
<keyword evidence="10 13" id="KW-0414">Isoprene biosynthesis</keyword>
<comment type="catalytic activity">
    <reaction evidence="1 13">
        <text>4-CDP-2-C-methyl-D-erythritol 2-phosphate = 2-C-methyl-D-erythritol 2,4-cyclic diphosphate + CMP</text>
        <dbReference type="Rhea" id="RHEA:23864"/>
        <dbReference type="ChEBI" id="CHEBI:57919"/>
        <dbReference type="ChEBI" id="CHEBI:58483"/>
        <dbReference type="ChEBI" id="CHEBI:60377"/>
        <dbReference type="EC" id="4.6.1.12"/>
    </reaction>
</comment>
<evidence type="ECO:0000256" key="9">
    <source>
        <dbReference type="ARBA" id="ARBA00022723"/>
    </source>
</evidence>
<evidence type="ECO:0000256" key="12">
    <source>
        <dbReference type="ARBA" id="ARBA00023268"/>
    </source>
</evidence>
<dbReference type="RefSeq" id="WP_304122761.1">
    <property type="nucleotide sequence ID" value="NZ_DYZA01000173.1"/>
</dbReference>
<feature type="region of interest" description="2-C-methyl-D-erythritol 4-phosphate cytidylyltransferase" evidence="13">
    <location>
        <begin position="1"/>
        <end position="239"/>
    </location>
</feature>
<dbReference type="EC" id="2.7.7.60" evidence="13"/>
<dbReference type="PROSITE" id="PS01350">
    <property type="entry name" value="ISPF"/>
    <property type="match status" value="1"/>
</dbReference>
<dbReference type="InterPro" id="IPR020555">
    <property type="entry name" value="MECDP_synthase_CS"/>
</dbReference>
<dbReference type="CDD" id="cd00554">
    <property type="entry name" value="MECDP_synthase"/>
    <property type="match status" value="1"/>
</dbReference>
<feature type="binding site" evidence="13">
    <location>
        <begin position="370"/>
        <end position="373"/>
    </location>
    <ligand>
        <name>4-CDP-2-C-methyl-D-erythritol 2-phosphate</name>
        <dbReference type="ChEBI" id="CHEBI:57919"/>
    </ligand>
</feature>
<feature type="site" description="Positions MEP for the nucleophilic attack" evidence="13">
    <location>
        <position position="165"/>
    </location>
</feature>
<comment type="pathway">
    <text evidence="4 13">Isoprenoid biosynthesis; isopentenyl diphosphate biosynthesis via DXP pathway; isopentenyl diphosphate from 1-deoxy-D-xylulose 5-phosphate: step 4/6.</text>
</comment>
<dbReference type="Proteomes" id="UP000698963">
    <property type="component" value="Unassembled WGS sequence"/>
</dbReference>
<dbReference type="Gene3D" id="3.90.550.10">
    <property type="entry name" value="Spore Coat Polysaccharide Biosynthesis Protein SpsA, Chain A"/>
    <property type="match status" value="1"/>
</dbReference>
<evidence type="ECO:0000256" key="5">
    <source>
        <dbReference type="ARBA" id="ARBA00004787"/>
    </source>
</evidence>
<dbReference type="InterPro" id="IPR003526">
    <property type="entry name" value="MECDP_synthase"/>
</dbReference>
<feature type="binding site" evidence="13">
    <location>
        <position position="246"/>
    </location>
    <ligand>
        <name>a divalent metal cation</name>
        <dbReference type="ChEBI" id="CHEBI:60240"/>
    </ligand>
</feature>
<evidence type="ECO:0000256" key="7">
    <source>
        <dbReference type="ARBA" id="ARBA00022679"/>
    </source>
</evidence>
<feature type="site" description="Transition state stabilizer" evidence="13">
    <location>
        <position position="27"/>
    </location>
</feature>
<dbReference type="EMBL" id="DYZA01000173">
    <property type="protein sequence ID" value="HJD97713.1"/>
    <property type="molecule type" value="Genomic_DNA"/>
</dbReference>
<dbReference type="InterPro" id="IPR036571">
    <property type="entry name" value="MECDP_synthase_sf"/>
</dbReference>
<dbReference type="GO" id="GO:0050518">
    <property type="term" value="F:2-C-methyl-D-erythritol 4-phosphate cytidylyltransferase activity"/>
    <property type="evidence" value="ECO:0007669"/>
    <property type="project" value="UniProtKB-UniRule"/>
</dbReference>
<dbReference type="InterPro" id="IPR034683">
    <property type="entry name" value="IspD/TarI"/>
</dbReference>
<feature type="binding site" evidence="13">
    <location>
        <begin position="246"/>
        <end position="248"/>
    </location>
    <ligand>
        <name>4-CDP-2-C-methyl-D-erythritol 2-phosphate</name>
        <dbReference type="ChEBI" id="CHEBI:57919"/>
    </ligand>
</feature>
<organism evidence="15 16">
    <name type="scientific">Mailhella massiliensis</name>
    <dbReference type="NCBI Taxonomy" id="1903261"/>
    <lineage>
        <taxon>Bacteria</taxon>
        <taxon>Pseudomonadati</taxon>
        <taxon>Thermodesulfobacteriota</taxon>
        <taxon>Desulfovibrionia</taxon>
        <taxon>Desulfovibrionales</taxon>
        <taxon>Desulfovibrionaceae</taxon>
        <taxon>Mailhella</taxon>
    </lineage>
</organism>
<sequence>MQHECWGVILAAGQGTRMAEATGGKAKQFLPYKGAPLWWSSAKAMAASPLVHGLVLVFPEGRLEEAREEALRLNGIHSCGVPFLFAEGGARRQDSVRRGLEALPGSCEKVLVHDGARPFVSTALVTKLALSLDEEGLAGAVPGLAVTDTVKETDAAGLITRTPPRETLRAVQTPQAFFAEELRAAHARAEKEGWLVTDDASLMERCGKRVRVVEGEARNVKITKPEDLALLAPASAPLPCCGYGYDVHAYGGNRPLMLGGVEIGGEYLIHAHSDGDVLLHALMDAVLGCFGGGDIGRLFPDNDPAFENIPSSVLLDHVLTLAAEAGVRLVHADLTVVAQKPKIAPHAEAVRRNLSRLLGLPPDHIGFKATTEEKLGFTGELKGIKAVALVTALRESA</sequence>
<evidence type="ECO:0000256" key="13">
    <source>
        <dbReference type="HAMAP-Rule" id="MF_01520"/>
    </source>
</evidence>
<feature type="domain" description="2-C-methyl-D-erythritol 2,4-cyclodiphosphate synthase" evidence="14">
    <location>
        <begin position="241"/>
        <end position="391"/>
    </location>
</feature>